<dbReference type="Proteomes" id="UP000886879">
    <property type="component" value="Unassembled WGS sequence"/>
</dbReference>
<feature type="compositionally biased region" description="Low complexity" evidence="7">
    <location>
        <begin position="167"/>
        <end position="179"/>
    </location>
</feature>
<name>A0A9D1CHH6_9FIRM</name>
<evidence type="ECO:0000256" key="5">
    <source>
        <dbReference type="ARBA" id="ARBA00023136"/>
    </source>
</evidence>
<evidence type="ECO:0000256" key="7">
    <source>
        <dbReference type="SAM" id="MobiDB-lite"/>
    </source>
</evidence>
<evidence type="ECO:0000313" key="11">
    <source>
        <dbReference type="Proteomes" id="UP000886879"/>
    </source>
</evidence>
<dbReference type="GO" id="GO:0005886">
    <property type="term" value="C:plasma membrane"/>
    <property type="evidence" value="ECO:0007669"/>
    <property type="project" value="UniProtKB-SubCell"/>
</dbReference>
<feature type="region of interest" description="Disordered" evidence="7">
    <location>
        <begin position="165"/>
        <end position="186"/>
    </location>
</feature>
<feature type="transmembrane region" description="Helical" evidence="8">
    <location>
        <begin position="87"/>
        <end position="107"/>
    </location>
</feature>
<dbReference type="EMBL" id="DVFO01000097">
    <property type="protein sequence ID" value="HIQ61730.1"/>
    <property type="molecule type" value="Genomic_DNA"/>
</dbReference>
<sequence>MPKQRHHWVGMRMVKTVIAVFICGIFGYVRGEPAFYSMIAAVICMQNSTDKTITSSVNRAIGTLVGGLYGIIILYGLEFFHAEHLDLLRYTLVSLTIIPLIRTALVLKRPSSASLSCVVFLCVTVNHNTDSSPALFALQRMVDTLAGVAVTCVIDLLLPYHPKPEEVAAPAEPPATTDTTPKEPKS</sequence>
<proteinExistence type="inferred from homology"/>
<dbReference type="PANTHER" id="PTHR30509:SF9">
    <property type="entry name" value="MULTIDRUG RESISTANCE PROTEIN MDTO"/>
    <property type="match status" value="1"/>
</dbReference>
<feature type="transmembrane region" description="Helical" evidence="8">
    <location>
        <begin position="60"/>
        <end position="80"/>
    </location>
</feature>
<evidence type="ECO:0000256" key="6">
    <source>
        <dbReference type="ARBA" id="ARBA00043993"/>
    </source>
</evidence>
<dbReference type="Pfam" id="PF13515">
    <property type="entry name" value="FUSC_2"/>
    <property type="match status" value="1"/>
</dbReference>
<keyword evidence="5 8" id="KW-0472">Membrane</keyword>
<keyword evidence="3 8" id="KW-0812">Transmembrane</keyword>
<evidence type="ECO:0000256" key="1">
    <source>
        <dbReference type="ARBA" id="ARBA00004651"/>
    </source>
</evidence>
<keyword evidence="2" id="KW-1003">Cell membrane</keyword>
<comment type="similarity">
    <text evidence="6">Belongs to the YccS/YhfK family.</text>
</comment>
<evidence type="ECO:0000256" key="3">
    <source>
        <dbReference type="ARBA" id="ARBA00022692"/>
    </source>
</evidence>
<organism evidence="10 11">
    <name type="scientific">Candidatus Enterenecus faecium</name>
    <dbReference type="NCBI Taxonomy" id="2840780"/>
    <lineage>
        <taxon>Bacteria</taxon>
        <taxon>Bacillati</taxon>
        <taxon>Bacillota</taxon>
        <taxon>Clostridia</taxon>
        <taxon>Eubacteriales</taxon>
        <taxon>Candidatus Enterenecus</taxon>
    </lineage>
</organism>
<dbReference type="AlphaFoldDB" id="A0A9D1CHH6"/>
<evidence type="ECO:0000256" key="4">
    <source>
        <dbReference type="ARBA" id="ARBA00022989"/>
    </source>
</evidence>
<gene>
    <name evidence="10" type="ORF">IAD31_09090</name>
</gene>
<reference evidence="10" key="1">
    <citation type="submission" date="2020-10" db="EMBL/GenBank/DDBJ databases">
        <authorList>
            <person name="Gilroy R."/>
        </authorList>
    </citation>
    <scope>NUCLEOTIDE SEQUENCE</scope>
    <source>
        <strain evidence="10">ChiGjej2B2-12916</strain>
    </source>
</reference>
<keyword evidence="4 8" id="KW-1133">Transmembrane helix</keyword>
<accession>A0A9D1CHH6</accession>
<dbReference type="InterPro" id="IPR049453">
    <property type="entry name" value="Memb_transporter_dom"/>
</dbReference>
<dbReference type="PANTHER" id="PTHR30509">
    <property type="entry name" value="P-HYDROXYBENZOIC ACID EFFLUX PUMP SUBUNIT-RELATED"/>
    <property type="match status" value="1"/>
</dbReference>
<reference evidence="10" key="2">
    <citation type="journal article" date="2021" name="PeerJ">
        <title>Extensive microbial diversity within the chicken gut microbiome revealed by metagenomics and culture.</title>
        <authorList>
            <person name="Gilroy R."/>
            <person name="Ravi A."/>
            <person name="Getino M."/>
            <person name="Pursley I."/>
            <person name="Horton D.L."/>
            <person name="Alikhan N.F."/>
            <person name="Baker D."/>
            <person name="Gharbi K."/>
            <person name="Hall N."/>
            <person name="Watson M."/>
            <person name="Adriaenssens E.M."/>
            <person name="Foster-Nyarko E."/>
            <person name="Jarju S."/>
            <person name="Secka A."/>
            <person name="Antonio M."/>
            <person name="Oren A."/>
            <person name="Chaudhuri R.R."/>
            <person name="La Ragione R."/>
            <person name="Hildebrand F."/>
            <person name="Pallen M.J."/>
        </authorList>
    </citation>
    <scope>NUCLEOTIDE SEQUENCE</scope>
    <source>
        <strain evidence="10">ChiGjej2B2-12916</strain>
    </source>
</reference>
<evidence type="ECO:0000313" key="10">
    <source>
        <dbReference type="EMBL" id="HIQ61730.1"/>
    </source>
</evidence>
<comment type="caution">
    <text evidence="10">The sequence shown here is derived from an EMBL/GenBank/DDBJ whole genome shotgun (WGS) entry which is preliminary data.</text>
</comment>
<evidence type="ECO:0000256" key="8">
    <source>
        <dbReference type="SAM" id="Phobius"/>
    </source>
</evidence>
<evidence type="ECO:0000256" key="2">
    <source>
        <dbReference type="ARBA" id="ARBA00022475"/>
    </source>
</evidence>
<comment type="subcellular location">
    <subcellularLocation>
        <location evidence="1">Cell membrane</location>
        <topology evidence="1">Multi-pass membrane protein</topology>
    </subcellularLocation>
</comment>
<evidence type="ECO:0000259" key="9">
    <source>
        <dbReference type="Pfam" id="PF13515"/>
    </source>
</evidence>
<protein>
    <submittedName>
        <fullName evidence="10">FUSC family protein</fullName>
    </submittedName>
</protein>
<feature type="domain" description="Integral membrane bound transporter" evidence="9">
    <location>
        <begin position="19"/>
        <end position="153"/>
    </location>
</feature>